<keyword evidence="7" id="KW-0808">Transferase</keyword>
<evidence type="ECO:0000313" key="17">
    <source>
        <dbReference type="EMBL" id="GFY86130.1"/>
    </source>
</evidence>
<dbReference type="GO" id="GO:0008270">
    <property type="term" value="F:zinc ion binding"/>
    <property type="evidence" value="ECO:0007669"/>
    <property type="project" value="UniProtKB-KW"/>
</dbReference>
<evidence type="ECO:0000256" key="11">
    <source>
        <dbReference type="ARBA" id="ARBA00022786"/>
    </source>
</evidence>
<dbReference type="PROSITE" id="PS50089">
    <property type="entry name" value="ZF_RING_2"/>
    <property type="match status" value="1"/>
</dbReference>
<comment type="similarity">
    <text evidence="5">Belongs to the RBR family. Ariadne subfamily.</text>
</comment>
<comment type="function">
    <text evidence="3">Might act as an E3 ubiquitin-protein ligase, or as part of E3 complex, which accepts ubiquitin from specific E2 ubiquitin-conjugating enzymes and then transfers it to substrates.</text>
</comment>
<dbReference type="Proteomes" id="UP000585474">
    <property type="component" value="Unassembled WGS sequence"/>
</dbReference>
<feature type="domain" description="RING-type" evidence="16">
    <location>
        <begin position="139"/>
        <end position="244"/>
    </location>
</feature>
<accession>A0A7J0EIC6</accession>
<dbReference type="InterPro" id="IPR044066">
    <property type="entry name" value="TRIAD_supradom"/>
</dbReference>
<organism evidence="17 18">
    <name type="scientific">Actinidia rufa</name>
    <dbReference type="NCBI Taxonomy" id="165716"/>
    <lineage>
        <taxon>Eukaryota</taxon>
        <taxon>Viridiplantae</taxon>
        <taxon>Streptophyta</taxon>
        <taxon>Embryophyta</taxon>
        <taxon>Tracheophyta</taxon>
        <taxon>Spermatophyta</taxon>
        <taxon>Magnoliopsida</taxon>
        <taxon>eudicotyledons</taxon>
        <taxon>Gunneridae</taxon>
        <taxon>Pentapetalae</taxon>
        <taxon>asterids</taxon>
        <taxon>Ericales</taxon>
        <taxon>Actinidiaceae</taxon>
        <taxon>Actinidia</taxon>
    </lineage>
</organism>
<dbReference type="GO" id="GO:0061630">
    <property type="term" value="F:ubiquitin protein ligase activity"/>
    <property type="evidence" value="ECO:0007669"/>
    <property type="project" value="UniProtKB-EC"/>
</dbReference>
<evidence type="ECO:0000256" key="8">
    <source>
        <dbReference type="ARBA" id="ARBA00022723"/>
    </source>
</evidence>
<dbReference type="InterPro" id="IPR031127">
    <property type="entry name" value="E3_UB_ligase_RBR"/>
</dbReference>
<dbReference type="FunFam" id="3.30.40.10:FF:000019">
    <property type="entry name" value="RBR-type E3 ubiquitin transferase"/>
    <property type="match status" value="1"/>
</dbReference>
<dbReference type="InterPro" id="IPR013083">
    <property type="entry name" value="Znf_RING/FYVE/PHD"/>
</dbReference>
<dbReference type="InterPro" id="IPR048962">
    <property type="entry name" value="ARIH1-like_UBL"/>
</dbReference>
<gene>
    <name evidence="17" type="ORF">Acr_04g0008680</name>
</gene>
<dbReference type="PROSITE" id="PS51873">
    <property type="entry name" value="TRIAD"/>
    <property type="match status" value="1"/>
</dbReference>
<comment type="caution">
    <text evidence="17">The sequence shown here is derived from an EMBL/GenBank/DDBJ whole genome shotgun (WGS) entry which is preliminary data.</text>
</comment>
<proteinExistence type="inferred from homology"/>
<dbReference type="SUPFAM" id="SSF57850">
    <property type="entry name" value="RING/U-box"/>
    <property type="match status" value="1"/>
</dbReference>
<evidence type="ECO:0000256" key="14">
    <source>
        <dbReference type="SAM" id="MobiDB-lite"/>
    </source>
</evidence>
<evidence type="ECO:0000256" key="9">
    <source>
        <dbReference type="ARBA" id="ARBA00022737"/>
    </source>
</evidence>
<dbReference type="AlphaFoldDB" id="A0A7J0EIC6"/>
<keyword evidence="9" id="KW-0677">Repeat</keyword>
<dbReference type="GO" id="GO:0016567">
    <property type="term" value="P:protein ubiquitination"/>
    <property type="evidence" value="ECO:0007669"/>
    <property type="project" value="InterPro"/>
</dbReference>
<evidence type="ECO:0000256" key="10">
    <source>
        <dbReference type="ARBA" id="ARBA00022771"/>
    </source>
</evidence>
<keyword evidence="10 13" id="KW-0863">Zinc-finger</keyword>
<name>A0A7J0EIC6_9ERIC</name>
<keyword evidence="11" id="KW-0833">Ubl conjugation pathway</keyword>
<protein>
    <recommendedName>
        <fullName evidence="6">RBR-type E3 ubiquitin transferase</fullName>
        <ecNumber evidence="6">2.3.2.31</ecNumber>
    </recommendedName>
</protein>
<feature type="region of interest" description="Disordered" evidence="14">
    <location>
        <begin position="17"/>
        <end position="38"/>
    </location>
</feature>
<sequence>MEDCASTDEEYYCGEDDCDRDSLGGFEEEESGNRKDSSSKLMRGKILGKAWDYNYATFFQLLQVITKDSLLAAQRDDLQRVMDLLSLKEHHAQTLLIHYLWDVDKVFSMFVEKGTDKLYKEAGVIVGELNDLSLFHFSTKVMCQVCMEDVPANEMITMDCGHCFCNNCWTEHFIVKINEGQSKCISCMAHKCNTIWQNGALVFPIVEMQYMLRTTNTVRLNVPAYTQNPVLVVTNWLRRMEDAT</sequence>
<comment type="catalytic activity">
    <reaction evidence="1">
        <text>[E2 ubiquitin-conjugating enzyme]-S-ubiquitinyl-L-cysteine + [acceptor protein]-L-lysine = [E2 ubiquitin-conjugating enzyme]-L-cysteine + [acceptor protein]-N(6)-ubiquitinyl-L-lysine.</text>
        <dbReference type="EC" id="2.3.2.31"/>
    </reaction>
</comment>
<evidence type="ECO:0000256" key="12">
    <source>
        <dbReference type="ARBA" id="ARBA00022833"/>
    </source>
</evidence>
<evidence type="ECO:0000256" key="7">
    <source>
        <dbReference type="ARBA" id="ARBA00022679"/>
    </source>
</evidence>
<dbReference type="Pfam" id="PF21235">
    <property type="entry name" value="UBA_ARI1"/>
    <property type="match status" value="1"/>
</dbReference>
<feature type="domain" description="RING-type" evidence="15">
    <location>
        <begin position="143"/>
        <end position="187"/>
    </location>
</feature>
<dbReference type="EMBL" id="BJWL01000004">
    <property type="protein sequence ID" value="GFY86130.1"/>
    <property type="molecule type" value="Genomic_DNA"/>
</dbReference>
<reference evidence="17 18" key="1">
    <citation type="submission" date="2019-07" db="EMBL/GenBank/DDBJ databases">
        <title>De Novo Assembly of kiwifruit Actinidia rufa.</title>
        <authorList>
            <person name="Sugita-Konishi S."/>
            <person name="Sato K."/>
            <person name="Mori E."/>
            <person name="Abe Y."/>
            <person name="Kisaki G."/>
            <person name="Hamano K."/>
            <person name="Suezawa K."/>
            <person name="Otani M."/>
            <person name="Fukuda T."/>
            <person name="Manabe T."/>
            <person name="Gomi K."/>
            <person name="Tabuchi M."/>
            <person name="Akimitsu K."/>
            <person name="Kataoka I."/>
        </authorList>
    </citation>
    <scope>NUCLEOTIDE SEQUENCE [LARGE SCALE GENOMIC DNA]</scope>
    <source>
        <strain evidence="18">cv. Fuchu</strain>
    </source>
</reference>
<dbReference type="CDD" id="cd16773">
    <property type="entry name" value="RING-HC_RBR_TRIAD1"/>
    <property type="match status" value="1"/>
</dbReference>
<dbReference type="OrthoDB" id="10009520at2759"/>
<evidence type="ECO:0000313" key="18">
    <source>
        <dbReference type="Proteomes" id="UP000585474"/>
    </source>
</evidence>
<evidence type="ECO:0000259" key="15">
    <source>
        <dbReference type="PROSITE" id="PS50089"/>
    </source>
</evidence>
<dbReference type="PANTHER" id="PTHR11685">
    <property type="entry name" value="RBR FAMILY RING FINGER AND IBR DOMAIN-CONTAINING"/>
    <property type="match status" value="1"/>
</dbReference>
<comment type="cofactor">
    <cofactor evidence="2">
        <name>Zn(2+)</name>
        <dbReference type="ChEBI" id="CHEBI:29105"/>
    </cofactor>
</comment>
<evidence type="ECO:0000256" key="6">
    <source>
        <dbReference type="ARBA" id="ARBA00012251"/>
    </source>
</evidence>
<comment type="pathway">
    <text evidence="4">Protein modification; protein ubiquitination.</text>
</comment>
<evidence type="ECO:0000256" key="13">
    <source>
        <dbReference type="PROSITE-ProRule" id="PRU00175"/>
    </source>
</evidence>
<dbReference type="EC" id="2.3.2.31" evidence="6"/>
<evidence type="ECO:0000256" key="2">
    <source>
        <dbReference type="ARBA" id="ARBA00001947"/>
    </source>
</evidence>
<evidence type="ECO:0000259" key="16">
    <source>
        <dbReference type="PROSITE" id="PS51873"/>
    </source>
</evidence>
<evidence type="ECO:0000256" key="3">
    <source>
        <dbReference type="ARBA" id="ARBA00003976"/>
    </source>
</evidence>
<evidence type="ECO:0000256" key="4">
    <source>
        <dbReference type="ARBA" id="ARBA00004906"/>
    </source>
</evidence>
<dbReference type="InterPro" id="IPR001841">
    <property type="entry name" value="Znf_RING"/>
</dbReference>
<dbReference type="Gene3D" id="3.30.40.10">
    <property type="entry name" value="Zinc/RING finger domain, C3HC4 (zinc finger)"/>
    <property type="match status" value="1"/>
</dbReference>
<evidence type="ECO:0000256" key="5">
    <source>
        <dbReference type="ARBA" id="ARBA00005884"/>
    </source>
</evidence>
<keyword evidence="18" id="KW-1185">Reference proteome</keyword>
<evidence type="ECO:0000256" key="1">
    <source>
        <dbReference type="ARBA" id="ARBA00001798"/>
    </source>
</evidence>
<keyword evidence="8" id="KW-0479">Metal-binding</keyword>
<keyword evidence="12" id="KW-0862">Zinc</keyword>